<gene>
    <name evidence="2" type="ORF">HNP52_003552</name>
</gene>
<keyword evidence="1" id="KW-0812">Transmembrane</keyword>
<evidence type="ECO:0000313" key="2">
    <source>
        <dbReference type="EMBL" id="MBB4840460.1"/>
    </source>
</evidence>
<reference evidence="2 3" key="1">
    <citation type="submission" date="2020-08" db="EMBL/GenBank/DDBJ databases">
        <title>Functional genomics of gut bacteria from endangered species of beetles.</title>
        <authorList>
            <person name="Carlos-Shanley C."/>
        </authorList>
    </citation>
    <scope>NUCLEOTIDE SEQUENCE [LARGE SCALE GENOMIC DNA]</scope>
    <source>
        <strain evidence="2 3">S00224</strain>
    </source>
</reference>
<sequence length="348" mass="36671">MVAHVRGERMNLPLAPLIAAVAGGLAALGVAMIPVPALEALVMDSGLPSILAAAEPPLGLTARLAVALGAGAFVGAFMWLSAFILLGSRGLTIGGEAEPVDSAEVPVPVLRRADAHPDAPPRPPLLATRDLGKPFLEIRAGAPAVPAEPEDEHVDFDVIFPPRPMTAPVPAPALAVVPEPVAEAAEVYELHTTPAPEPAPEPVAEAAPQPLVEQDMPIDFDQPLSAFDPQAIPAVPKPAPVPLAPLRRTPRPSVFDASERFEIFELTPPVRAHVPPPLPEAPEPAATPPRERIVRPETDASVHALLERLERGVADKRIAPTSRAEAKQQERGLEEALVTLRNLARRTA</sequence>
<evidence type="ECO:0000313" key="3">
    <source>
        <dbReference type="Proteomes" id="UP000575241"/>
    </source>
</evidence>
<accession>A0A7W7K500</accession>
<dbReference type="EMBL" id="JACHLN010000003">
    <property type="protein sequence ID" value="MBB4840460.1"/>
    <property type="molecule type" value="Genomic_DNA"/>
</dbReference>
<organism evidence="2 3">
    <name type="scientific">Sphingomonas kyeonggiensis</name>
    <dbReference type="NCBI Taxonomy" id="1268553"/>
    <lineage>
        <taxon>Bacteria</taxon>
        <taxon>Pseudomonadati</taxon>
        <taxon>Pseudomonadota</taxon>
        <taxon>Alphaproteobacteria</taxon>
        <taxon>Sphingomonadales</taxon>
        <taxon>Sphingomonadaceae</taxon>
        <taxon>Sphingomonas</taxon>
    </lineage>
</organism>
<feature type="transmembrane region" description="Helical" evidence="1">
    <location>
        <begin position="64"/>
        <end position="86"/>
    </location>
</feature>
<evidence type="ECO:0000256" key="1">
    <source>
        <dbReference type="SAM" id="Phobius"/>
    </source>
</evidence>
<proteinExistence type="predicted"/>
<feature type="transmembrane region" description="Helical" evidence="1">
    <location>
        <begin position="12"/>
        <end position="33"/>
    </location>
</feature>
<keyword evidence="1" id="KW-0472">Membrane</keyword>
<comment type="caution">
    <text evidence="2">The sequence shown here is derived from an EMBL/GenBank/DDBJ whole genome shotgun (WGS) entry which is preliminary data.</text>
</comment>
<name>A0A7W7K500_9SPHN</name>
<dbReference type="AlphaFoldDB" id="A0A7W7K500"/>
<protein>
    <submittedName>
        <fullName evidence="2">Uncharacterized protein</fullName>
    </submittedName>
</protein>
<keyword evidence="1" id="KW-1133">Transmembrane helix</keyword>
<keyword evidence="3" id="KW-1185">Reference proteome</keyword>
<dbReference type="Proteomes" id="UP000575241">
    <property type="component" value="Unassembled WGS sequence"/>
</dbReference>